<organism evidence="9 10">
    <name type="scientific">Maribellus luteus</name>
    <dbReference type="NCBI Taxonomy" id="2305463"/>
    <lineage>
        <taxon>Bacteria</taxon>
        <taxon>Pseudomonadati</taxon>
        <taxon>Bacteroidota</taxon>
        <taxon>Bacteroidia</taxon>
        <taxon>Marinilabiliales</taxon>
        <taxon>Prolixibacteraceae</taxon>
        <taxon>Maribellus</taxon>
    </lineage>
</organism>
<keyword evidence="5 6" id="KW-0998">Cell outer membrane</keyword>
<gene>
    <name evidence="9" type="ORF">D1614_18270</name>
</gene>
<keyword evidence="2" id="KW-0406">Ion transport</keyword>
<dbReference type="FunFam" id="2.170.130.10:FF:000003">
    <property type="entry name" value="SusC/RagA family TonB-linked outer membrane protein"/>
    <property type="match status" value="1"/>
</dbReference>
<evidence type="ECO:0000256" key="6">
    <source>
        <dbReference type="PROSITE-ProRule" id="PRU01360"/>
    </source>
</evidence>
<dbReference type="InterPro" id="IPR000531">
    <property type="entry name" value="Beta-barrel_TonB"/>
</dbReference>
<dbReference type="Pfam" id="PF13715">
    <property type="entry name" value="CarbopepD_reg_2"/>
    <property type="match status" value="1"/>
</dbReference>
<evidence type="ECO:0000256" key="1">
    <source>
        <dbReference type="ARBA" id="ARBA00022448"/>
    </source>
</evidence>
<sequence>MINNAIASKSFTKNKFMKKSNIATKRQGQIKLLRIMKITAILLFVFTFQSFASSYAQSTKLNLSMEGITFEEFIEEVESKTEFFFMLRYDEDILDKKIDVICKDAQISDILDDILKNTGYSYSIIDKYIAISRKQADLKGLQQSRISGTVTDNEGLPLPGVTVLIKGTTTGTISDFEGKYVLADVPAEAVLVFSFVGMKTQEIVHGNQTTIDVKLLEDAIGLEEVVAIGYGTQKKVNLTGAISNVTAKELDARPITNMSGALSGLATGVYVSQGDGQPGKDGATIRIRGVGTLNDSNPLVLIDGIESSMGDINPNDVESISVLKDAASSAIYGSRAANGVILITSKKGQVGHLKVTYSGYYGVQSVTKKKDYVTDFATYMELGNEAYANVGMAPLFAQSEIDLWRSSPDPVLTPNVDWVDVWFGDPAALQSHHLGFSGGTEKTRYNFSLGYLDQKGITPDTWAKRYNFRMNWEGSIFDNLKVGTNMSGSWKDLEDLDWAEIFHQMPGIPYERNEDGRYGYAQALGAGTVNNPRAQWESRNDYERQIRYLGKFYANWEILEGLTFSENIAINYNNLSNRTFQGEVELWNFSENMVMRKLGNPETANNSNNENFTVTNYSTLNYTNTFRENHNLNVLAGFSYEDYRLDKFGASIQEFHNNELQVLDAGLENPQVSGTASEWTLMSWFGRLNYDFKGKYLFEANIRYDGSSRFRQGNKWGAFPSFSAGWRISEEDFMNDISWLDNLKLRASWGKLGNQNIMLGGNPNYYPYQTVYSLGQNYTMGGSVTSGIASTAVVNSDIVWESTTTTNIGVDATLFGKLSVTAEYYSRLTDGILIGMQIPKTMGNKTNPVVNLAEVKNYGWELSANYQDKLGDLNYSLGFNISNVNNEVTKYQGEVRSGGNFVTWEGHPYQSMYGYVSEGIIRTQEELDALNAKAKELSGNDKAYFITNKTRPGDLKYKDLDGNGVIDSNDREIIGNTIPKYTYGISLGLTYKGLDFNALLQGVAGRDSYLEGVGIFPMGINGDRGQIPSEWLTDRYIPEDQSTWQTATLPRIVNIGSHQDNYRFSTFWKQDASFLRVKSVQLGYTVPNTKAVGVDRIRLYVSGENLFTFTKFDGYDPERGATATGITQYPLQKTISLGTQITF</sequence>
<comment type="subcellular location">
    <subcellularLocation>
        <location evidence="6">Cell outer membrane</location>
        <topology evidence="6">Multi-pass membrane protein</topology>
    </subcellularLocation>
</comment>
<dbReference type="Pfam" id="PF07715">
    <property type="entry name" value="Plug"/>
    <property type="match status" value="1"/>
</dbReference>
<dbReference type="InterPro" id="IPR023996">
    <property type="entry name" value="TonB-dep_OMP_SusC/RagA"/>
</dbReference>
<dbReference type="SUPFAM" id="SSF56935">
    <property type="entry name" value="Porins"/>
    <property type="match status" value="1"/>
</dbReference>
<comment type="similarity">
    <text evidence="6 7">Belongs to the TonB-dependent receptor family.</text>
</comment>
<dbReference type="Pfam" id="PF07660">
    <property type="entry name" value="STN"/>
    <property type="match status" value="1"/>
</dbReference>
<evidence type="ECO:0000313" key="10">
    <source>
        <dbReference type="Proteomes" id="UP000265926"/>
    </source>
</evidence>
<dbReference type="Pfam" id="PF00593">
    <property type="entry name" value="TonB_dep_Rec_b-barrel"/>
    <property type="match status" value="1"/>
</dbReference>
<dbReference type="EMBL" id="QWGR01000013">
    <property type="protein sequence ID" value="RIJ46615.1"/>
    <property type="molecule type" value="Genomic_DNA"/>
</dbReference>
<keyword evidence="4 6" id="KW-0472">Membrane</keyword>
<keyword evidence="10" id="KW-1185">Reference proteome</keyword>
<dbReference type="Proteomes" id="UP000265926">
    <property type="component" value="Unassembled WGS sequence"/>
</dbReference>
<evidence type="ECO:0000256" key="7">
    <source>
        <dbReference type="RuleBase" id="RU003357"/>
    </source>
</evidence>
<dbReference type="Gene3D" id="2.60.40.1120">
    <property type="entry name" value="Carboxypeptidase-like, regulatory domain"/>
    <property type="match status" value="1"/>
</dbReference>
<protein>
    <submittedName>
        <fullName evidence="9">SusC/RagA family TonB-linked outer membrane protein</fullName>
    </submittedName>
</protein>
<dbReference type="InterPro" id="IPR023997">
    <property type="entry name" value="TonB-dep_OMP_SusC/RagA_CS"/>
</dbReference>
<evidence type="ECO:0000256" key="2">
    <source>
        <dbReference type="ARBA" id="ARBA00022496"/>
    </source>
</evidence>
<dbReference type="InterPro" id="IPR037066">
    <property type="entry name" value="Plug_dom_sf"/>
</dbReference>
<dbReference type="AlphaFoldDB" id="A0A399SWR7"/>
<keyword evidence="7" id="KW-0798">TonB box</keyword>
<evidence type="ECO:0000256" key="5">
    <source>
        <dbReference type="ARBA" id="ARBA00023237"/>
    </source>
</evidence>
<evidence type="ECO:0000256" key="4">
    <source>
        <dbReference type="ARBA" id="ARBA00023136"/>
    </source>
</evidence>
<dbReference type="GO" id="GO:0006826">
    <property type="term" value="P:iron ion transport"/>
    <property type="evidence" value="ECO:0007669"/>
    <property type="project" value="UniProtKB-KW"/>
</dbReference>
<keyword evidence="2" id="KW-0410">Iron transport</keyword>
<dbReference type="GO" id="GO:0009279">
    <property type="term" value="C:cell outer membrane"/>
    <property type="evidence" value="ECO:0007669"/>
    <property type="project" value="UniProtKB-SubCell"/>
</dbReference>
<feature type="domain" description="Secretin/TonB short N-terminal" evidence="8">
    <location>
        <begin position="85"/>
        <end position="134"/>
    </location>
</feature>
<name>A0A399SWR7_9BACT</name>
<dbReference type="OrthoDB" id="9768177at2"/>
<evidence type="ECO:0000313" key="9">
    <source>
        <dbReference type="EMBL" id="RIJ46615.1"/>
    </source>
</evidence>
<dbReference type="InterPro" id="IPR039426">
    <property type="entry name" value="TonB-dep_rcpt-like"/>
</dbReference>
<evidence type="ECO:0000259" key="8">
    <source>
        <dbReference type="SMART" id="SM00965"/>
    </source>
</evidence>
<dbReference type="Gene3D" id="2.170.130.10">
    <property type="entry name" value="TonB-dependent receptor, plug domain"/>
    <property type="match status" value="1"/>
</dbReference>
<keyword evidence="6" id="KW-1134">Transmembrane beta strand</keyword>
<dbReference type="FunFam" id="2.60.40.1120:FF:000003">
    <property type="entry name" value="Outer membrane protein Omp121"/>
    <property type="match status" value="1"/>
</dbReference>
<dbReference type="InterPro" id="IPR012910">
    <property type="entry name" value="Plug_dom"/>
</dbReference>
<dbReference type="InterPro" id="IPR008969">
    <property type="entry name" value="CarboxyPept-like_regulatory"/>
</dbReference>
<keyword evidence="3" id="KW-0408">Iron</keyword>
<reference evidence="9 10" key="1">
    <citation type="submission" date="2018-08" db="EMBL/GenBank/DDBJ databases">
        <title>Pallidiluteibacterium maritimus gen. nov., sp. nov., isolated from coastal sediment.</title>
        <authorList>
            <person name="Zhou L.Y."/>
        </authorList>
    </citation>
    <scope>NUCLEOTIDE SEQUENCE [LARGE SCALE GENOMIC DNA]</scope>
    <source>
        <strain evidence="9 10">XSD2</strain>
    </source>
</reference>
<evidence type="ECO:0000256" key="3">
    <source>
        <dbReference type="ARBA" id="ARBA00023004"/>
    </source>
</evidence>
<dbReference type="NCBIfam" id="TIGR04057">
    <property type="entry name" value="SusC_RagA_signa"/>
    <property type="match status" value="1"/>
</dbReference>
<keyword evidence="1 6" id="KW-0813">Transport</keyword>
<dbReference type="SUPFAM" id="SSF49464">
    <property type="entry name" value="Carboxypeptidase regulatory domain-like"/>
    <property type="match status" value="1"/>
</dbReference>
<dbReference type="InterPro" id="IPR011662">
    <property type="entry name" value="Secretin/TonB_short_N"/>
</dbReference>
<keyword evidence="6" id="KW-0812">Transmembrane</keyword>
<dbReference type="NCBIfam" id="TIGR04056">
    <property type="entry name" value="OMP_RagA_SusC"/>
    <property type="match status" value="1"/>
</dbReference>
<accession>A0A399SWR7</accession>
<comment type="caution">
    <text evidence="9">The sequence shown here is derived from an EMBL/GenBank/DDBJ whole genome shotgun (WGS) entry which is preliminary data.</text>
</comment>
<proteinExistence type="inferred from homology"/>
<dbReference type="PROSITE" id="PS52016">
    <property type="entry name" value="TONB_DEPENDENT_REC_3"/>
    <property type="match status" value="1"/>
</dbReference>
<dbReference type="SMART" id="SM00965">
    <property type="entry name" value="STN"/>
    <property type="match status" value="1"/>
</dbReference>